<feature type="compositionally biased region" description="Basic and acidic residues" evidence="4">
    <location>
        <begin position="842"/>
        <end position="851"/>
    </location>
</feature>
<feature type="compositionally biased region" description="Basic and acidic residues" evidence="4">
    <location>
        <begin position="1221"/>
        <end position="1237"/>
    </location>
</feature>
<feature type="region of interest" description="Disordered" evidence="4">
    <location>
        <begin position="514"/>
        <end position="617"/>
    </location>
</feature>
<sequence length="2288" mass="250365">MSSNKEKQDGLPEIYLRPSYHPSQGHGAHTSSDTEPNAWEETDSESWSAVVPEVTVSSPPFTASSLCQREEIEGGSSLDMPGGGTSQERETENNSEGTQNSPEAAVLQTQENEQKTQLDRGRSQIPKQRGETPGSDCPPVAGITAFVRRFGQPLNLDTQTQIARSSELIFSPGGDQGFMLPGGVHAYYGSTSDIETLEWADNGSLTLVPIRDAVEGADAGPSPDQAMDSSVEDLERNSPAGLSTPDAEIDLSVNSGRRLGSKKPQKGIRPPAVGQSEEVLVQTSRKDLGSTDGEESEEEIRKKSQPEATVAVLNSAEGQLGSLGSQSENTDSLSTVLEMRRGEVQGCERDHASSTTTVSPALGTETSFIQPTFIVGGLISPRGKLRQFQDALRGRMQDVKASLNLVSGSTDDPLDRQHYLNQMPLCPVIPPCEPEVSLASLVSVESTNPPESSDRVTSPSVLSVSSVASSKRMEWDSGADVGYLGTNTHVTPAASLSTLERIALGSYASVLRTEPEGTTQAKEKQRGMKKGGKSGTIKSSNKGTSSKPINDLPAPSPLHSARTHHSRADKACLSSSEEDLSNKLSSPTQSPRRRLRRRALQTSPQDGDAPSRRSNRAMHYINRALKETKLEHHREGKSCSLVELATPAVSSSKCQRSNSQQSLPSVRSSHTRSSVSGVAERDSSRTVTDASWNKKGEQMVANTSTSTSTLVQSMSPLPVAGTSACTSVNPAPTGVLQHQLVEKEHKSVTGDSRCSSTSSFTVHDKEYLHYQHGRPSWTSSGNDISSRSETSSPAWLPSHTDTESLTSRPLSTDELGDLKARKNSENAKNHEYMVRRGSNSDLESREVREDNSSSSPGHLTDIQNAAADVESTLENQVSLQSFNNALHALSVKLQEHIQALLDNGSLRKVQDYNKLQDYVRFVGIPSVTEEECRLRQGVAGVITRMFGEIAFDHPQVTTDTSNTFTSETSDSHAGDQRLPTPGTCEELDIPIPWSECDSKRDEQEVDSRKQGQQGSGGSEDDQCHTKEPEERAEREEQEKCVVEQDRCTTPGGTVVVVPYRPPSASRTYFMAVSHEWEAGLVEGEHVPAVVNADLSRGQAEGKQEERAPTASATPRLLSENSSINECDSEKLVDVEGATFREEDHKTVSSLPGDQYQLGRSQDISSPHSDSSPGHSNSSPLHTWSKEEPSGSQWWAGSGRCERLYQDRQGGLHVAHQPPGYTDDHDDSHPSESLSDHDHHHHRHHSGEPGRLPAHPWTSSGSESAYETIRERHRHVDEALASSFEFYSTSPRDARLLGYVSSEGQEEEDRQRVESPVPPESSTRSDSATQSKTLSRPWQHQQQSESQNSTPSSRTDAQDVSSQISFIQLQKQKYVRKIQRHIHTLEKLEKALLDQLGDSIGSEGTFNQKVTRGNSGTGSDTTGNMHTHNLLGHSDTTTSSIMSSEDSTHATKKQKHLPLYLRKVSRSTHLSGQENSFPSNDGKEDTRLSQGPSGISQSYSSSPRVNISQLSSDVNSSRASTMRQVEDEVRKLASTEERSRRAVLQPHHSPRSWARSGIHSKRIQRTEVLGEGDPLRSGFSSQSAHSYSPEVTLSGQRRSSSAVESSAARTIAGGGSSSELQSAQALPISEESGSDLPALESQISRQGDGRESKENQVGKVNLTTVISGRTLTFKSPAAQGVAVSESPTGDGIVSKDFGQMFPSSEFIEQGNERKGESIGVQTGDSLLYAGKSSRKRGSRISVSSGERESTTESLKNRKIWGKVKQSSQANEDTGYTKKHIGKSSHEKITNKIKPVSNRKYHAERTYKSSEISKDKEMVKGMKNNKESRSKSCEQLSTTSKKISVKLSKKETLSNKPVPSRKHKDVTKSRKEERARLGNRSVPFKDKPTPKSGSEDRTLSSQSSLSHSVESISLESCEHGGTSSSKAESVQNEGEYYHSNDGNSFSTEYSKETEQHPQSDLACSISEDTSQSHHSPLGRQNYNKNGQSSIEEPVEGLKGGTEESPASVPPGWLLISPPVPKDRSKQKGKPSLINDGKSKSIKNLNNCRPSQSKIEDLNRANLVKNHMQEEADTLITSKENGTPRLGEHTKPVTLKVGWVEDKQIMCEQKKPVTFEVTFPKQVNKYVKSKPPAFTSTTTTTTFHSTKKNMTLQEALAMARPDYLREAGDRTALIRLKREMRQATQTQNHQVLAQLPPNLQTPSTLQRFLYKSDLGPLFSYKDIREQNQRLYSLLPEAKAPGARQHLSAVRHTNRLLANLYSQRLRKKVIQGRVSHAHKEVVTPLVHRVLQQ</sequence>
<feature type="compositionally biased region" description="Basic and acidic residues" evidence="4">
    <location>
        <begin position="1"/>
        <end position="10"/>
    </location>
</feature>
<evidence type="ECO:0000256" key="1">
    <source>
        <dbReference type="ARBA" id="ARBA00004300"/>
    </source>
</evidence>
<feature type="region of interest" description="Disordered" evidence="4">
    <location>
        <begin position="1142"/>
        <end position="1194"/>
    </location>
</feature>
<feature type="region of interest" description="Disordered" evidence="4">
    <location>
        <begin position="1301"/>
        <end position="1358"/>
    </location>
</feature>
<protein>
    <recommendedName>
        <fullName evidence="5">ALMS motif domain-containing protein</fullName>
    </recommendedName>
</protein>
<feature type="region of interest" description="Disordered" evidence="4">
    <location>
        <begin position="1708"/>
        <end position="2047"/>
    </location>
</feature>
<feature type="compositionally biased region" description="Basic and acidic residues" evidence="4">
    <location>
        <begin position="1646"/>
        <end position="1655"/>
    </location>
</feature>
<feature type="compositionally biased region" description="Low complexity" evidence="4">
    <location>
        <begin position="662"/>
        <end position="676"/>
    </location>
</feature>
<feature type="compositionally biased region" description="Basic and acidic residues" evidence="4">
    <location>
        <begin position="1881"/>
        <end position="1896"/>
    </location>
</feature>
<feature type="compositionally biased region" description="Polar residues" evidence="4">
    <location>
        <begin position="648"/>
        <end position="661"/>
    </location>
</feature>
<feature type="compositionally biased region" description="Basic and acidic residues" evidence="4">
    <location>
        <begin position="1864"/>
        <end position="1874"/>
    </location>
</feature>
<feature type="compositionally biased region" description="Low complexity" evidence="4">
    <location>
        <begin position="1488"/>
        <end position="1502"/>
    </location>
</feature>
<feature type="region of interest" description="Disordered" evidence="4">
    <location>
        <begin position="1211"/>
        <end position="1269"/>
    </location>
</feature>
<keyword evidence="2" id="KW-0963">Cytoplasm</keyword>
<dbReference type="GO" id="GO:0005813">
    <property type="term" value="C:centrosome"/>
    <property type="evidence" value="ECO:0007669"/>
    <property type="project" value="UniProtKB-SubCell"/>
</dbReference>
<feature type="compositionally biased region" description="Polar residues" evidence="4">
    <location>
        <begin position="1577"/>
        <end position="1595"/>
    </location>
</feature>
<dbReference type="EMBL" id="GDRN01104177">
    <property type="protein sequence ID" value="JAI57958.1"/>
    <property type="molecule type" value="Transcribed_RNA"/>
</dbReference>
<feature type="region of interest" description="Disordered" evidence="4">
    <location>
        <begin position="215"/>
        <end position="308"/>
    </location>
</feature>
<feature type="compositionally biased region" description="Basic and acidic residues" evidence="4">
    <location>
        <begin position="1021"/>
        <end position="1045"/>
    </location>
</feature>
<evidence type="ECO:0000256" key="2">
    <source>
        <dbReference type="ARBA" id="ARBA00022490"/>
    </source>
</evidence>
<feature type="compositionally biased region" description="Low complexity" evidence="4">
    <location>
        <begin position="535"/>
        <end position="547"/>
    </location>
</feature>
<feature type="compositionally biased region" description="Low complexity" evidence="4">
    <location>
        <begin position="1164"/>
        <end position="1181"/>
    </location>
</feature>
<feature type="compositionally biased region" description="Polar residues" evidence="4">
    <location>
        <begin position="1147"/>
        <end position="1163"/>
    </location>
</feature>
<feature type="domain" description="ALMS motif" evidence="5">
    <location>
        <begin position="2146"/>
        <end position="2268"/>
    </location>
</feature>
<name>A0A0P4VRD0_SCYOL</name>
<feature type="region of interest" description="Disordered" evidence="4">
    <location>
        <begin position="1096"/>
        <end position="1121"/>
    </location>
</feature>
<feature type="compositionally biased region" description="Low complexity" evidence="4">
    <location>
        <begin position="1897"/>
        <end position="1913"/>
    </location>
</feature>
<organism evidence="6">
    <name type="scientific">Scylla olivacea</name>
    <name type="common">Orange mud crab</name>
    <name type="synonym">Cancer olivacea</name>
    <dbReference type="NCBI Taxonomy" id="85551"/>
    <lineage>
        <taxon>Eukaryota</taxon>
        <taxon>Metazoa</taxon>
        <taxon>Ecdysozoa</taxon>
        <taxon>Arthropoda</taxon>
        <taxon>Crustacea</taxon>
        <taxon>Multicrustacea</taxon>
        <taxon>Malacostraca</taxon>
        <taxon>Eumalacostraca</taxon>
        <taxon>Eucarida</taxon>
        <taxon>Decapoda</taxon>
        <taxon>Pleocyemata</taxon>
        <taxon>Brachyura</taxon>
        <taxon>Eubrachyura</taxon>
        <taxon>Portunoidea</taxon>
        <taxon>Portunidae</taxon>
        <taxon>Portuninae</taxon>
        <taxon>Scylla</taxon>
    </lineage>
</organism>
<feature type="compositionally biased region" description="Polar residues" evidence="4">
    <location>
        <begin position="1466"/>
        <end position="1478"/>
    </location>
</feature>
<keyword evidence="3" id="KW-0206">Cytoskeleton</keyword>
<feature type="region of interest" description="Disordered" evidence="4">
    <location>
        <begin position="956"/>
        <end position="1045"/>
    </location>
</feature>
<feature type="compositionally biased region" description="Polar residues" evidence="4">
    <location>
        <begin position="55"/>
        <end position="67"/>
    </location>
</feature>
<dbReference type="InterPro" id="IPR029299">
    <property type="entry name" value="ALMS_motif"/>
</dbReference>
<feature type="compositionally biased region" description="Polar residues" evidence="4">
    <location>
        <begin position="1503"/>
        <end position="1522"/>
    </location>
</feature>
<proteinExistence type="predicted"/>
<dbReference type="Pfam" id="PF15309">
    <property type="entry name" value="ALMS_motif"/>
    <property type="match status" value="1"/>
</dbReference>
<feature type="region of interest" description="Disordered" evidence="4">
    <location>
        <begin position="1"/>
        <end position="140"/>
    </location>
</feature>
<feature type="compositionally biased region" description="Basic and acidic residues" evidence="4">
    <location>
        <begin position="112"/>
        <end position="122"/>
    </location>
</feature>
<feature type="region of interest" description="Disordered" evidence="4">
    <location>
        <begin position="1401"/>
        <end position="1657"/>
    </location>
</feature>
<feature type="region of interest" description="Disordered" evidence="4">
    <location>
        <begin position="772"/>
        <end position="859"/>
    </location>
</feature>
<feature type="compositionally biased region" description="Basic and acidic residues" evidence="4">
    <location>
        <begin position="996"/>
        <end position="1009"/>
    </location>
</feature>
<feature type="compositionally biased region" description="Polar residues" evidence="4">
    <location>
        <begin position="1964"/>
        <end position="1988"/>
    </location>
</feature>
<evidence type="ECO:0000256" key="3">
    <source>
        <dbReference type="ARBA" id="ARBA00023212"/>
    </source>
</evidence>
<feature type="compositionally biased region" description="Basic and acidic residues" evidence="4">
    <location>
        <begin position="816"/>
        <end position="834"/>
    </location>
</feature>
<evidence type="ECO:0000256" key="4">
    <source>
        <dbReference type="SAM" id="MobiDB-lite"/>
    </source>
</evidence>
<evidence type="ECO:0000313" key="6">
    <source>
        <dbReference type="EMBL" id="JAI57958.1"/>
    </source>
</evidence>
<evidence type="ECO:0000259" key="5">
    <source>
        <dbReference type="Pfam" id="PF15309"/>
    </source>
</evidence>
<feature type="compositionally biased region" description="Polar residues" evidence="4">
    <location>
        <begin position="1319"/>
        <end position="1358"/>
    </location>
</feature>
<feature type="compositionally biased region" description="Polar residues" evidence="4">
    <location>
        <begin position="94"/>
        <end position="111"/>
    </location>
</feature>
<feature type="compositionally biased region" description="Polar residues" evidence="4">
    <location>
        <begin position="1831"/>
        <end position="1840"/>
    </location>
</feature>
<comment type="subcellular location">
    <subcellularLocation>
        <location evidence="1">Cytoplasm</location>
        <location evidence="1">Cytoskeleton</location>
        <location evidence="1">Microtubule organizing center</location>
        <location evidence="1">Centrosome</location>
    </subcellularLocation>
</comment>
<feature type="compositionally biased region" description="Polar residues" evidence="4">
    <location>
        <begin position="1433"/>
        <end position="1444"/>
    </location>
</feature>
<feature type="compositionally biased region" description="Polar residues" evidence="4">
    <location>
        <begin position="1763"/>
        <end position="1772"/>
    </location>
</feature>
<feature type="compositionally biased region" description="Low complexity" evidence="4">
    <location>
        <begin position="1596"/>
        <end position="1608"/>
    </location>
</feature>
<reference evidence="6" key="1">
    <citation type="submission" date="2015-09" db="EMBL/GenBank/DDBJ databases">
        <title>Scylla olivacea transcriptome.</title>
        <authorList>
            <person name="Ikhwanuddin M."/>
        </authorList>
    </citation>
    <scope>NUCLEOTIDE SEQUENCE</scope>
</reference>
<accession>A0A0P4VRD0</accession>
<feature type="compositionally biased region" description="Basic and acidic residues" evidence="4">
    <location>
        <begin position="1523"/>
        <end position="1539"/>
    </location>
</feature>
<feature type="region of interest" description="Disordered" evidence="4">
    <location>
        <begin position="648"/>
        <end position="689"/>
    </location>
</feature>
<feature type="compositionally biased region" description="Polar residues" evidence="4">
    <location>
        <begin position="1919"/>
        <end position="1930"/>
    </location>
</feature>
<feature type="compositionally biased region" description="Basic and acidic residues" evidence="4">
    <location>
        <begin position="1799"/>
        <end position="1830"/>
    </location>
</feature>
<feature type="compositionally biased region" description="Low complexity" evidence="4">
    <location>
        <begin position="957"/>
        <end position="968"/>
    </location>
</feature>
<feature type="compositionally biased region" description="Polar residues" evidence="4">
    <location>
        <begin position="776"/>
        <end position="793"/>
    </location>
</feature>
<feature type="compositionally biased region" description="Low complexity" evidence="4">
    <location>
        <begin position="1410"/>
        <end position="1423"/>
    </location>
</feature>